<dbReference type="InterPro" id="IPR036390">
    <property type="entry name" value="WH_DNA-bd_sf"/>
</dbReference>
<name>A0A918M7C8_9ACTN</name>
<evidence type="ECO:0000259" key="2">
    <source>
        <dbReference type="PROSITE" id="PS50995"/>
    </source>
</evidence>
<feature type="domain" description="HTH marR-type" evidence="2">
    <location>
        <begin position="29"/>
        <end position="161"/>
    </location>
</feature>
<gene>
    <name evidence="3" type="ORF">GCM10010274_62320</name>
</gene>
<dbReference type="GO" id="GO:0003700">
    <property type="term" value="F:DNA-binding transcription factor activity"/>
    <property type="evidence" value="ECO:0007669"/>
    <property type="project" value="InterPro"/>
</dbReference>
<dbReference type="PANTHER" id="PTHR33164">
    <property type="entry name" value="TRANSCRIPTIONAL REGULATOR, MARR FAMILY"/>
    <property type="match status" value="1"/>
</dbReference>
<dbReference type="EMBL" id="BMTP01000025">
    <property type="protein sequence ID" value="GGU65206.1"/>
    <property type="molecule type" value="Genomic_DNA"/>
</dbReference>
<dbReference type="InterPro" id="IPR000835">
    <property type="entry name" value="HTH_MarR-typ"/>
</dbReference>
<evidence type="ECO:0000313" key="3">
    <source>
        <dbReference type="EMBL" id="GGU65206.1"/>
    </source>
</evidence>
<organism evidence="3 4">
    <name type="scientific">Streptomyces lavendofoliae</name>
    <dbReference type="NCBI Taxonomy" id="67314"/>
    <lineage>
        <taxon>Bacteria</taxon>
        <taxon>Bacillati</taxon>
        <taxon>Actinomycetota</taxon>
        <taxon>Actinomycetes</taxon>
        <taxon>Kitasatosporales</taxon>
        <taxon>Streptomycetaceae</taxon>
        <taxon>Streptomyces</taxon>
    </lineage>
</organism>
<dbReference type="AlphaFoldDB" id="A0A918M7C8"/>
<reference evidence="3" key="1">
    <citation type="journal article" date="2014" name="Int. J. Syst. Evol. Microbiol.">
        <title>Complete genome sequence of Corynebacterium casei LMG S-19264T (=DSM 44701T), isolated from a smear-ripened cheese.</title>
        <authorList>
            <consortium name="US DOE Joint Genome Institute (JGI-PGF)"/>
            <person name="Walter F."/>
            <person name="Albersmeier A."/>
            <person name="Kalinowski J."/>
            <person name="Ruckert C."/>
        </authorList>
    </citation>
    <scope>NUCLEOTIDE SEQUENCE</scope>
    <source>
        <strain evidence="3">JCM 4391</strain>
    </source>
</reference>
<evidence type="ECO:0000313" key="4">
    <source>
        <dbReference type="Proteomes" id="UP000636661"/>
    </source>
</evidence>
<dbReference type="Gene3D" id="1.10.10.10">
    <property type="entry name" value="Winged helix-like DNA-binding domain superfamily/Winged helix DNA-binding domain"/>
    <property type="match status" value="1"/>
</dbReference>
<feature type="region of interest" description="Disordered" evidence="1">
    <location>
        <begin position="1"/>
        <end position="27"/>
    </location>
</feature>
<evidence type="ECO:0000256" key="1">
    <source>
        <dbReference type="SAM" id="MobiDB-lite"/>
    </source>
</evidence>
<protein>
    <recommendedName>
        <fullName evidence="2">HTH marR-type domain-containing protein</fullName>
    </recommendedName>
</protein>
<feature type="compositionally biased region" description="Polar residues" evidence="1">
    <location>
        <begin position="1"/>
        <end position="21"/>
    </location>
</feature>
<dbReference type="PROSITE" id="PS50995">
    <property type="entry name" value="HTH_MARR_2"/>
    <property type="match status" value="1"/>
</dbReference>
<dbReference type="Pfam" id="PF01047">
    <property type="entry name" value="MarR"/>
    <property type="match status" value="1"/>
</dbReference>
<reference evidence="3" key="2">
    <citation type="submission" date="2020-09" db="EMBL/GenBank/DDBJ databases">
        <authorList>
            <person name="Sun Q."/>
            <person name="Ohkuma M."/>
        </authorList>
    </citation>
    <scope>NUCLEOTIDE SEQUENCE</scope>
    <source>
        <strain evidence="3">JCM 4391</strain>
    </source>
</reference>
<dbReference type="InterPro" id="IPR036388">
    <property type="entry name" value="WH-like_DNA-bd_sf"/>
</dbReference>
<keyword evidence="4" id="KW-1185">Reference proteome</keyword>
<dbReference type="SMART" id="SM00347">
    <property type="entry name" value="HTH_MARR"/>
    <property type="match status" value="1"/>
</dbReference>
<dbReference type="Proteomes" id="UP000636661">
    <property type="component" value="Unassembled WGS sequence"/>
</dbReference>
<dbReference type="GO" id="GO:0006950">
    <property type="term" value="P:response to stress"/>
    <property type="evidence" value="ECO:0007669"/>
    <property type="project" value="TreeGrafter"/>
</dbReference>
<dbReference type="SUPFAM" id="SSF46785">
    <property type="entry name" value="Winged helix' DNA-binding domain"/>
    <property type="match status" value="1"/>
</dbReference>
<dbReference type="PANTHER" id="PTHR33164:SF103">
    <property type="entry name" value="REGULATORY PROTEIN MARR"/>
    <property type="match status" value="1"/>
</dbReference>
<dbReference type="InterPro" id="IPR039422">
    <property type="entry name" value="MarR/SlyA-like"/>
</dbReference>
<proteinExistence type="predicted"/>
<sequence length="180" mass="19210">MPQHLTGLSSAVSQGTRSQGSAGADREIAAREAREVADLFELLCSRSRDEVATAPVSSSQLKVLYVLDQHEGINLRTLGEVLGSAPSSISRMCDRLQALGFIERSLSSASRRELQLRLTAQGASYLSDLRARRETMLAEVMASMTPTARAALVQGLIGFRRAANGFPSRTEGSGGVTETA</sequence>
<accession>A0A918M7C8</accession>
<comment type="caution">
    <text evidence="3">The sequence shown here is derived from an EMBL/GenBank/DDBJ whole genome shotgun (WGS) entry which is preliminary data.</text>
</comment>
<dbReference type="RefSeq" id="WP_189554625.1">
    <property type="nucleotide sequence ID" value="NZ_BMTP01000025.1"/>
</dbReference>